<dbReference type="AlphaFoldDB" id="A0A559MNC4"/>
<gene>
    <name evidence="2" type="ORF">LAWI1_G000228</name>
</gene>
<protein>
    <submittedName>
        <fullName evidence="2">Uncharacterized protein</fullName>
    </submittedName>
</protein>
<reference evidence="2 3" key="1">
    <citation type="submission" date="2018-05" db="EMBL/GenBank/DDBJ databases">
        <title>Genome sequencing and assembly of the regulated plant pathogen Lachnellula willkommii and related sister species for the development of diagnostic species identification markers.</title>
        <authorList>
            <person name="Giroux E."/>
            <person name="Bilodeau G."/>
        </authorList>
    </citation>
    <scope>NUCLEOTIDE SEQUENCE [LARGE SCALE GENOMIC DNA]</scope>
    <source>
        <strain evidence="2 3">CBS 172.35</strain>
    </source>
</reference>
<accession>A0A559MNC4</accession>
<proteinExistence type="predicted"/>
<keyword evidence="1" id="KW-1133">Transmembrane helix</keyword>
<dbReference type="EMBL" id="QGML01000008">
    <property type="protein sequence ID" value="TVY94457.1"/>
    <property type="molecule type" value="Genomic_DNA"/>
</dbReference>
<keyword evidence="3" id="KW-1185">Reference proteome</keyword>
<dbReference type="Proteomes" id="UP000315522">
    <property type="component" value="Unassembled WGS sequence"/>
</dbReference>
<dbReference type="Gene3D" id="2.60.120.260">
    <property type="entry name" value="Galactose-binding domain-like"/>
    <property type="match status" value="1"/>
</dbReference>
<evidence type="ECO:0000256" key="1">
    <source>
        <dbReference type="SAM" id="Phobius"/>
    </source>
</evidence>
<keyword evidence="1" id="KW-0812">Transmembrane</keyword>
<name>A0A559MNC4_9HELO</name>
<dbReference type="InterPro" id="IPR036514">
    <property type="entry name" value="SGNH_hydro_sf"/>
</dbReference>
<keyword evidence="1" id="KW-0472">Membrane</keyword>
<evidence type="ECO:0000313" key="3">
    <source>
        <dbReference type="Proteomes" id="UP000315522"/>
    </source>
</evidence>
<sequence>MVYNTPLSTPANTPLRLQLIDFSPPWSDVRLEERGSPIRIVTSEHVPSVTRKTRFRRNHRTIWPAIFLIIGSLWFWAGNQEAQKKVNQKHAPDIEGLQFIDVNHPGIRFVGRWTTTSDGARKEGSFPGVYFDFTFNGTRTVLLSLHNSDPSGNTPAIEPLREAPTLAFLPSTKLSNAEPISLLVRVDDNEYIVLPNATSITAIQNGNLDGHSVHSIRVIAPMVRENTVETLQVKGIYIDEGGQLLQFATSSEPALQDSVSSLEHGRAIGETVVQPPEKMLEIVTDLPGSMAGRDRRRNIGTARGILGGVMGWEYLLGEMFGTDHVIIGMDGMCLIQDCIGGRGSPAGLADVLSIPHYYLSPTDWNSGPLGTEQYAHPWLFQAYTPDVMESFQVHSDRYNRTTWELSVTFEDTYIALVKAIRTLAYPKYSTTTVDSSRYVYSPTSAAAELPIFVMRPFRGQLEQATHAVVERLRTEGDRSIFWLDTSGWLNTEVDFEGKAEEQDFFLDGNSGFKDQNHSIPAKSETKQWRLTERGNQRVAILLHLHVCRYLARDAQKCAFLPPEVYVGKLLDPQIMRFDEYIEDERERRTKKLVWD</sequence>
<evidence type="ECO:0000313" key="2">
    <source>
        <dbReference type="EMBL" id="TVY94457.1"/>
    </source>
</evidence>
<comment type="caution">
    <text evidence="2">The sequence shown here is derived from an EMBL/GenBank/DDBJ whole genome shotgun (WGS) entry which is preliminary data.</text>
</comment>
<organism evidence="2 3">
    <name type="scientific">Lachnellula willkommii</name>
    <dbReference type="NCBI Taxonomy" id="215461"/>
    <lineage>
        <taxon>Eukaryota</taxon>
        <taxon>Fungi</taxon>
        <taxon>Dikarya</taxon>
        <taxon>Ascomycota</taxon>
        <taxon>Pezizomycotina</taxon>
        <taxon>Leotiomycetes</taxon>
        <taxon>Helotiales</taxon>
        <taxon>Lachnaceae</taxon>
        <taxon>Lachnellula</taxon>
    </lineage>
</organism>
<dbReference type="Gene3D" id="3.40.50.1110">
    <property type="entry name" value="SGNH hydrolase"/>
    <property type="match status" value="1"/>
</dbReference>
<feature type="transmembrane region" description="Helical" evidence="1">
    <location>
        <begin position="61"/>
        <end position="77"/>
    </location>
</feature>